<dbReference type="SUPFAM" id="SSF53383">
    <property type="entry name" value="PLP-dependent transferases"/>
    <property type="match status" value="1"/>
</dbReference>
<accession>A0A3R9S3Q9</accession>
<dbReference type="InterPro" id="IPR015424">
    <property type="entry name" value="PyrdxlP-dep_Trfase"/>
</dbReference>
<gene>
    <name evidence="1" type="ORF">EA686_18335</name>
</gene>
<organism evidence="1 2">
    <name type="scientific">Acinetobacter baumannii</name>
    <dbReference type="NCBI Taxonomy" id="470"/>
    <lineage>
        <taxon>Bacteria</taxon>
        <taxon>Pseudomonadati</taxon>
        <taxon>Pseudomonadota</taxon>
        <taxon>Gammaproteobacteria</taxon>
        <taxon>Moraxellales</taxon>
        <taxon>Moraxellaceae</taxon>
        <taxon>Acinetobacter</taxon>
        <taxon>Acinetobacter calcoaceticus/baumannii complex</taxon>
    </lineage>
</organism>
<sequence>GFYAMPVRPPTVPKNSSRLRISLTSMVEQHELEALVSFL</sequence>
<evidence type="ECO:0000313" key="1">
    <source>
        <dbReference type="EMBL" id="RSR48486.1"/>
    </source>
</evidence>
<dbReference type="Proteomes" id="UP000280073">
    <property type="component" value="Unassembled WGS sequence"/>
</dbReference>
<dbReference type="Gene3D" id="3.90.1150.10">
    <property type="entry name" value="Aspartate Aminotransferase, domain 1"/>
    <property type="match status" value="1"/>
</dbReference>
<proteinExistence type="predicted"/>
<comment type="caution">
    <text evidence="1">The sequence shown here is derived from an EMBL/GenBank/DDBJ whole genome shotgun (WGS) entry which is preliminary data.</text>
</comment>
<dbReference type="AlphaFoldDB" id="A0A3R9S3Q9"/>
<evidence type="ECO:0000313" key="2">
    <source>
        <dbReference type="Proteomes" id="UP000280073"/>
    </source>
</evidence>
<protein>
    <submittedName>
        <fullName evidence="1">8-amino-7-oxononanoate synthase</fullName>
    </submittedName>
</protein>
<dbReference type="EMBL" id="RFDI01001143">
    <property type="protein sequence ID" value="RSR48486.1"/>
    <property type="molecule type" value="Genomic_DNA"/>
</dbReference>
<reference evidence="1 2" key="1">
    <citation type="submission" date="2018-10" db="EMBL/GenBank/DDBJ databases">
        <title>GWAS and RNA-Seq identify cryptic mechanisms of antimicrobial resistance in Acinetobacter baumannii.</title>
        <authorList>
            <person name="Sahl J.W."/>
        </authorList>
    </citation>
    <scope>NUCLEOTIDE SEQUENCE [LARGE SCALE GENOMIC DNA]</scope>
    <source>
        <strain evidence="1 2">TG28175</strain>
    </source>
</reference>
<dbReference type="InterPro" id="IPR015422">
    <property type="entry name" value="PyrdxlP-dep_Trfase_small"/>
</dbReference>
<feature type="non-terminal residue" evidence="1">
    <location>
        <position position="1"/>
    </location>
</feature>
<name>A0A3R9S3Q9_ACIBA</name>